<proteinExistence type="predicted"/>
<keyword evidence="1" id="KW-1133">Transmembrane helix</keyword>
<feature type="transmembrane region" description="Helical" evidence="1">
    <location>
        <begin position="174"/>
        <end position="194"/>
    </location>
</feature>
<comment type="caution">
    <text evidence="2">The sequence shown here is derived from an EMBL/GenBank/DDBJ whole genome shotgun (WGS) entry which is preliminary data.</text>
</comment>
<dbReference type="RefSeq" id="WP_320229110.1">
    <property type="nucleotide sequence ID" value="NZ_JAVIJC010000037.1"/>
</dbReference>
<protein>
    <recommendedName>
        <fullName evidence="4">Transmembrane protein</fullName>
    </recommendedName>
</protein>
<keyword evidence="1" id="KW-0472">Membrane</keyword>
<evidence type="ECO:0000256" key="1">
    <source>
        <dbReference type="SAM" id="Phobius"/>
    </source>
</evidence>
<feature type="transmembrane region" description="Helical" evidence="1">
    <location>
        <begin position="135"/>
        <end position="154"/>
    </location>
</feature>
<feature type="transmembrane region" description="Helical" evidence="1">
    <location>
        <begin position="70"/>
        <end position="90"/>
    </location>
</feature>
<organism evidence="2 3">
    <name type="scientific">Mesorhizobium captivum</name>
    <dbReference type="NCBI Taxonomy" id="3072319"/>
    <lineage>
        <taxon>Bacteria</taxon>
        <taxon>Pseudomonadati</taxon>
        <taxon>Pseudomonadota</taxon>
        <taxon>Alphaproteobacteria</taxon>
        <taxon>Hyphomicrobiales</taxon>
        <taxon>Phyllobacteriaceae</taxon>
        <taxon>Mesorhizobium</taxon>
    </lineage>
</organism>
<sequence>MTKAASQIGEYLASHGAPFYDLQLRIGLLRRDSLCVSRRALILVAMTWGVPLVLSAVAGRALGPADRSPFLLDMIAWARFFVAVGAFVLAEQMTEDAHRATLRQFERAPVIAPSSIDDAVNAVLRACRGRDSRTAEAVCLLLALLISVASYSRLTSVPGSSWAVEASPGEHNRLTLAAWWCLMVSGPIFWFLLLRTVWRGFVWSELLRRLAGLELRLVATHPDGNGGLGFVGQVPNAYTLFVFAVSCVVGAALARHGLDQQLTTTTATAVMAGWLLVVFGLLCFPLTAFSNPLARLKKETLAATGAQATQFHREWERKTLGHNIAAGETAEEQVDVADPSKQFETTGKLSIWLFKRSTLVPVAVAALLPLAAVAATQLPYKDVAIILKKLLLL</sequence>
<name>A0ABU4Z7T5_9HYPH</name>
<gene>
    <name evidence="2" type="ORF">RFN29_27600</name>
</gene>
<evidence type="ECO:0008006" key="4">
    <source>
        <dbReference type="Google" id="ProtNLM"/>
    </source>
</evidence>
<dbReference type="Proteomes" id="UP001271249">
    <property type="component" value="Unassembled WGS sequence"/>
</dbReference>
<keyword evidence="3" id="KW-1185">Reference proteome</keyword>
<feature type="transmembrane region" description="Helical" evidence="1">
    <location>
        <begin position="358"/>
        <end position="380"/>
    </location>
</feature>
<reference evidence="2 3" key="1">
    <citation type="submission" date="2023-08" db="EMBL/GenBank/DDBJ databases">
        <title>Implementing the SeqCode for naming new Mesorhizobium species isolated from Vachellia karroo root nodules.</title>
        <authorList>
            <person name="Van Lill M."/>
        </authorList>
    </citation>
    <scope>NUCLEOTIDE SEQUENCE [LARGE SCALE GENOMIC DNA]</scope>
    <source>
        <strain evidence="2 3">VK22B</strain>
    </source>
</reference>
<dbReference type="EMBL" id="JAVIJC010000037">
    <property type="protein sequence ID" value="MDX8495328.1"/>
    <property type="molecule type" value="Genomic_DNA"/>
</dbReference>
<feature type="transmembrane region" description="Helical" evidence="1">
    <location>
        <begin position="237"/>
        <end position="254"/>
    </location>
</feature>
<feature type="transmembrane region" description="Helical" evidence="1">
    <location>
        <begin position="266"/>
        <end position="289"/>
    </location>
</feature>
<feature type="transmembrane region" description="Helical" evidence="1">
    <location>
        <begin position="40"/>
        <end position="58"/>
    </location>
</feature>
<evidence type="ECO:0000313" key="3">
    <source>
        <dbReference type="Proteomes" id="UP001271249"/>
    </source>
</evidence>
<keyword evidence="1" id="KW-0812">Transmembrane</keyword>
<accession>A0ABU4Z7T5</accession>
<evidence type="ECO:0000313" key="2">
    <source>
        <dbReference type="EMBL" id="MDX8495328.1"/>
    </source>
</evidence>